<dbReference type="CDD" id="cd06171">
    <property type="entry name" value="Sigma70_r4"/>
    <property type="match status" value="1"/>
</dbReference>
<dbReference type="InterPro" id="IPR007627">
    <property type="entry name" value="RNA_pol_sigma70_r2"/>
</dbReference>
<dbReference type="InterPro" id="IPR014284">
    <property type="entry name" value="RNA_pol_sigma-70_dom"/>
</dbReference>
<dbReference type="SUPFAM" id="SSF88659">
    <property type="entry name" value="Sigma3 and sigma4 domains of RNA polymerase sigma factors"/>
    <property type="match status" value="1"/>
</dbReference>
<gene>
    <name evidence="7" type="ORF">FFL01_32160</name>
</gene>
<dbReference type="AlphaFoldDB" id="A0A4Y4B3Q8"/>
<dbReference type="SUPFAM" id="SSF88946">
    <property type="entry name" value="Sigma2 domain of RNA polymerase sigma factors"/>
    <property type="match status" value="1"/>
</dbReference>
<evidence type="ECO:0000313" key="7">
    <source>
        <dbReference type="EMBL" id="GEC73677.1"/>
    </source>
</evidence>
<dbReference type="PANTHER" id="PTHR43133">
    <property type="entry name" value="RNA POLYMERASE ECF-TYPE SIGMA FACTO"/>
    <property type="match status" value="1"/>
</dbReference>
<dbReference type="Pfam" id="PF04542">
    <property type="entry name" value="Sigma70_r2"/>
    <property type="match status" value="1"/>
</dbReference>
<dbReference type="Gene3D" id="1.10.1740.10">
    <property type="match status" value="1"/>
</dbReference>
<keyword evidence="3" id="KW-0731">Sigma factor</keyword>
<keyword evidence="4" id="KW-0804">Transcription</keyword>
<comment type="similarity">
    <text evidence="1">Belongs to the sigma-70 factor family. ECF subfamily.</text>
</comment>
<feature type="domain" description="RNA polymerase sigma factor 70 region 4 type 2" evidence="6">
    <location>
        <begin position="111"/>
        <end position="157"/>
    </location>
</feature>
<evidence type="ECO:0000259" key="5">
    <source>
        <dbReference type="Pfam" id="PF04542"/>
    </source>
</evidence>
<dbReference type="InterPro" id="IPR036388">
    <property type="entry name" value="WH-like_DNA-bd_sf"/>
</dbReference>
<dbReference type="InterPro" id="IPR013324">
    <property type="entry name" value="RNA_pol_sigma_r3/r4-like"/>
</dbReference>
<dbReference type="Gene3D" id="1.10.10.10">
    <property type="entry name" value="Winged helix-like DNA-binding domain superfamily/Winged helix DNA-binding domain"/>
    <property type="match status" value="1"/>
</dbReference>
<dbReference type="NCBIfam" id="TIGR02937">
    <property type="entry name" value="sigma70-ECF"/>
    <property type="match status" value="1"/>
</dbReference>
<organism evidence="7 8">
    <name type="scientific">Flavobacterium flevense</name>
    <dbReference type="NCBI Taxonomy" id="983"/>
    <lineage>
        <taxon>Bacteria</taxon>
        <taxon>Pseudomonadati</taxon>
        <taxon>Bacteroidota</taxon>
        <taxon>Flavobacteriia</taxon>
        <taxon>Flavobacteriales</taxon>
        <taxon>Flavobacteriaceae</taxon>
        <taxon>Flavobacterium</taxon>
    </lineage>
</organism>
<dbReference type="InterPro" id="IPR039425">
    <property type="entry name" value="RNA_pol_sigma-70-like"/>
</dbReference>
<evidence type="ECO:0000256" key="3">
    <source>
        <dbReference type="ARBA" id="ARBA00023082"/>
    </source>
</evidence>
<protein>
    <submittedName>
        <fullName evidence="7">RNA polymerase sigma-70 factor</fullName>
    </submittedName>
</protein>
<keyword evidence="8" id="KW-1185">Reference proteome</keyword>
<evidence type="ECO:0000259" key="6">
    <source>
        <dbReference type="Pfam" id="PF08281"/>
    </source>
</evidence>
<dbReference type="NCBIfam" id="TIGR02985">
    <property type="entry name" value="Sig70_bacteroi1"/>
    <property type="match status" value="1"/>
</dbReference>
<dbReference type="InterPro" id="IPR014327">
    <property type="entry name" value="RNA_pol_sigma70_bacteroid"/>
</dbReference>
<dbReference type="GO" id="GO:0006352">
    <property type="term" value="P:DNA-templated transcription initiation"/>
    <property type="evidence" value="ECO:0007669"/>
    <property type="project" value="InterPro"/>
</dbReference>
<dbReference type="InterPro" id="IPR013249">
    <property type="entry name" value="RNA_pol_sigma70_r4_t2"/>
</dbReference>
<evidence type="ECO:0000313" key="8">
    <source>
        <dbReference type="Proteomes" id="UP000316775"/>
    </source>
</evidence>
<dbReference type="EMBL" id="BJNP01000056">
    <property type="protein sequence ID" value="GEC73677.1"/>
    <property type="molecule type" value="Genomic_DNA"/>
</dbReference>
<evidence type="ECO:0000256" key="4">
    <source>
        <dbReference type="ARBA" id="ARBA00023163"/>
    </source>
</evidence>
<dbReference type="PANTHER" id="PTHR43133:SF46">
    <property type="entry name" value="RNA POLYMERASE SIGMA-70 FACTOR ECF SUBFAMILY"/>
    <property type="match status" value="1"/>
</dbReference>
<accession>A0A4Y4B3Q8</accession>
<proteinExistence type="inferred from homology"/>
<dbReference type="STRING" id="983.SAMN05443543_1197"/>
<sequence length="178" mass="21101">MKDGNDLAFRCIYNRYWKRLIAYTYNILNDKGLAEDVLQDVFTNIWIKRKEINVTSLENYLFVSVRNKSISQFRKMKFTTVDNEIIHGLNLSEESSDVIEMNDLKHSIKIALEDLPSRCKEIFYMSRYENYTNEEIAEHFNITKRTVENQLSLALKHVRGNLKKIWSTIPSILFYFIG</sequence>
<dbReference type="Pfam" id="PF08281">
    <property type="entry name" value="Sigma70_r4_2"/>
    <property type="match status" value="1"/>
</dbReference>
<evidence type="ECO:0000256" key="2">
    <source>
        <dbReference type="ARBA" id="ARBA00023015"/>
    </source>
</evidence>
<comment type="caution">
    <text evidence="7">The sequence shown here is derived from an EMBL/GenBank/DDBJ whole genome shotgun (WGS) entry which is preliminary data.</text>
</comment>
<keyword evidence="2" id="KW-0805">Transcription regulation</keyword>
<dbReference type="InterPro" id="IPR013325">
    <property type="entry name" value="RNA_pol_sigma_r2"/>
</dbReference>
<reference evidence="7 8" key="1">
    <citation type="submission" date="2019-06" db="EMBL/GenBank/DDBJ databases">
        <title>Whole genome shotgun sequence of Flavobacterium flevense NBRC 14960.</title>
        <authorList>
            <person name="Hosoyama A."/>
            <person name="Uohara A."/>
            <person name="Ohji S."/>
            <person name="Ichikawa N."/>
        </authorList>
    </citation>
    <scope>NUCLEOTIDE SEQUENCE [LARGE SCALE GENOMIC DNA]</scope>
    <source>
        <strain evidence="7 8">NBRC 14960</strain>
    </source>
</reference>
<name>A0A4Y4B3Q8_9FLAO</name>
<feature type="domain" description="RNA polymerase sigma-70 region 2" evidence="5">
    <location>
        <begin position="12"/>
        <end position="75"/>
    </location>
</feature>
<dbReference type="GO" id="GO:0003677">
    <property type="term" value="F:DNA binding"/>
    <property type="evidence" value="ECO:0007669"/>
    <property type="project" value="InterPro"/>
</dbReference>
<dbReference type="Proteomes" id="UP000316775">
    <property type="component" value="Unassembled WGS sequence"/>
</dbReference>
<dbReference type="GO" id="GO:0016987">
    <property type="term" value="F:sigma factor activity"/>
    <property type="evidence" value="ECO:0007669"/>
    <property type="project" value="UniProtKB-KW"/>
</dbReference>
<evidence type="ECO:0000256" key="1">
    <source>
        <dbReference type="ARBA" id="ARBA00010641"/>
    </source>
</evidence>